<keyword evidence="1" id="KW-1133">Transmembrane helix</keyword>
<dbReference type="Pfam" id="PF14258">
    <property type="entry name" value="DUF4350"/>
    <property type="match status" value="1"/>
</dbReference>
<dbReference type="EMBL" id="CP036290">
    <property type="protein sequence ID" value="QDU83484.1"/>
    <property type="molecule type" value="Genomic_DNA"/>
</dbReference>
<keyword evidence="1" id="KW-0812">Transmembrane</keyword>
<organism evidence="4 5">
    <name type="scientific">Rohdeia mirabilis</name>
    <dbReference type="NCBI Taxonomy" id="2528008"/>
    <lineage>
        <taxon>Bacteria</taxon>
        <taxon>Pseudomonadati</taxon>
        <taxon>Planctomycetota</taxon>
        <taxon>Planctomycetia</taxon>
        <taxon>Planctomycetia incertae sedis</taxon>
        <taxon>Rohdeia</taxon>
    </lineage>
</organism>
<evidence type="ECO:0000313" key="5">
    <source>
        <dbReference type="Proteomes" id="UP000319342"/>
    </source>
</evidence>
<dbReference type="InterPro" id="IPR029062">
    <property type="entry name" value="Class_I_gatase-like"/>
</dbReference>
<sequence length="386" mass="42699" precursor="true">MRVVRPSIRAAVLVLVALAASCGETEEVVVERGYRGEALRNPYLAAERVVRELGRDTEARQVLEGPDENVATLFVDAARIAYPSGSEAAILDWARSGGHLVVTVFGAARPSFPDWRDTTEHPLLTELGVEVSDEPATSDESFAGQREDWDVRHFEVYGAGRFRGLIVEVADEGRLIDGLTVDLEPDGRLVRNGRIAALTFPYGAGRATVLVNGSFASNLSIARADNALFLWQLVDDARPGSVWFVDERDQTLLGLLWERAHLFVVAGLLLIVLWLWWLTLRFGPPVADPEPARHAFEDHVVAAGRFMRRYAGTAAIVEPLRRRALRAAERGLFHAPERTVLVESLAQRSGLDPERVEHVLFGQLTDDSNSLVAIARDLHQLERAHD</sequence>
<dbReference type="SUPFAM" id="SSF52317">
    <property type="entry name" value="Class I glutamine amidotransferase-like"/>
    <property type="match status" value="1"/>
</dbReference>
<evidence type="ECO:0000313" key="4">
    <source>
        <dbReference type="EMBL" id="QDU83484.1"/>
    </source>
</evidence>
<keyword evidence="2" id="KW-0732">Signal</keyword>
<feature type="domain" description="DUF4350" evidence="3">
    <location>
        <begin position="40"/>
        <end position="234"/>
    </location>
</feature>
<keyword evidence="1" id="KW-0472">Membrane</keyword>
<proteinExistence type="predicted"/>
<dbReference type="AlphaFoldDB" id="A0A518CWA3"/>
<dbReference type="Proteomes" id="UP000319342">
    <property type="component" value="Chromosome"/>
</dbReference>
<evidence type="ECO:0000259" key="3">
    <source>
        <dbReference type="Pfam" id="PF14258"/>
    </source>
</evidence>
<name>A0A518CWA3_9BACT</name>
<reference evidence="4 5" key="1">
    <citation type="submission" date="2019-02" db="EMBL/GenBank/DDBJ databases">
        <title>Deep-cultivation of Planctomycetes and their phenomic and genomic characterization uncovers novel biology.</title>
        <authorList>
            <person name="Wiegand S."/>
            <person name="Jogler M."/>
            <person name="Boedeker C."/>
            <person name="Pinto D."/>
            <person name="Vollmers J."/>
            <person name="Rivas-Marin E."/>
            <person name="Kohn T."/>
            <person name="Peeters S.H."/>
            <person name="Heuer A."/>
            <person name="Rast P."/>
            <person name="Oberbeckmann S."/>
            <person name="Bunk B."/>
            <person name="Jeske O."/>
            <person name="Meyerdierks A."/>
            <person name="Storesund J.E."/>
            <person name="Kallscheuer N."/>
            <person name="Luecker S."/>
            <person name="Lage O.M."/>
            <person name="Pohl T."/>
            <person name="Merkel B.J."/>
            <person name="Hornburger P."/>
            <person name="Mueller R.-W."/>
            <person name="Bruemmer F."/>
            <person name="Labrenz M."/>
            <person name="Spormann A.M."/>
            <person name="Op den Camp H."/>
            <person name="Overmann J."/>
            <person name="Amann R."/>
            <person name="Jetten M.S.M."/>
            <person name="Mascher T."/>
            <person name="Medema M.H."/>
            <person name="Devos D.P."/>
            <person name="Kaster A.-K."/>
            <person name="Ovreas L."/>
            <person name="Rohde M."/>
            <person name="Galperin M.Y."/>
            <person name="Jogler C."/>
        </authorList>
    </citation>
    <scope>NUCLEOTIDE SEQUENCE [LARGE SCALE GENOMIC DNA]</scope>
    <source>
        <strain evidence="4 5">Pla163</strain>
    </source>
</reference>
<accession>A0A518CWA3</accession>
<evidence type="ECO:0000256" key="1">
    <source>
        <dbReference type="SAM" id="Phobius"/>
    </source>
</evidence>
<feature type="chain" id="PRO_5021722834" description="DUF4350 domain-containing protein" evidence="2">
    <location>
        <begin position="20"/>
        <end position="386"/>
    </location>
</feature>
<feature type="signal peptide" evidence="2">
    <location>
        <begin position="1"/>
        <end position="19"/>
    </location>
</feature>
<keyword evidence="5" id="KW-1185">Reference proteome</keyword>
<protein>
    <recommendedName>
        <fullName evidence="3">DUF4350 domain-containing protein</fullName>
    </recommendedName>
</protein>
<dbReference type="InterPro" id="IPR025646">
    <property type="entry name" value="DUF4350"/>
</dbReference>
<evidence type="ECO:0000256" key="2">
    <source>
        <dbReference type="SAM" id="SignalP"/>
    </source>
</evidence>
<gene>
    <name evidence="4" type="ORF">Pla163_05830</name>
</gene>
<feature type="transmembrane region" description="Helical" evidence="1">
    <location>
        <begin position="260"/>
        <end position="278"/>
    </location>
</feature>
<dbReference type="PROSITE" id="PS51257">
    <property type="entry name" value="PROKAR_LIPOPROTEIN"/>
    <property type="match status" value="1"/>
</dbReference>